<dbReference type="AlphaFoldDB" id="A0A409W1J3"/>
<name>A0A409W1J3_9AGAR</name>
<reference evidence="2 3" key="1">
    <citation type="journal article" date="2018" name="Evol. Lett.">
        <title>Horizontal gene cluster transfer increased hallucinogenic mushroom diversity.</title>
        <authorList>
            <person name="Reynolds H.T."/>
            <person name="Vijayakumar V."/>
            <person name="Gluck-Thaler E."/>
            <person name="Korotkin H.B."/>
            <person name="Matheny P.B."/>
            <person name="Slot J.C."/>
        </authorList>
    </citation>
    <scope>NUCLEOTIDE SEQUENCE [LARGE SCALE GENOMIC DNA]</scope>
    <source>
        <strain evidence="2 3">SRW20</strain>
    </source>
</reference>
<dbReference type="EMBL" id="NHYE01005461">
    <property type="protein sequence ID" value="PPQ72365.1"/>
    <property type="molecule type" value="Genomic_DNA"/>
</dbReference>
<organism evidence="2 3">
    <name type="scientific">Gymnopilus dilepis</name>
    <dbReference type="NCBI Taxonomy" id="231916"/>
    <lineage>
        <taxon>Eukaryota</taxon>
        <taxon>Fungi</taxon>
        <taxon>Dikarya</taxon>
        <taxon>Basidiomycota</taxon>
        <taxon>Agaricomycotina</taxon>
        <taxon>Agaricomycetes</taxon>
        <taxon>Agaricomycetidae</taxon>
        <taxon>Agaricales</taxon>
        <taxon>Agaricineae</taxon>
        <taxon>Hymenogastraceae</taxon>
        <taxon>Gymnopilus</taxon>
    </lineage>
</organism>
<dbReference type="Proteomes" id="UP000284706">
    <property type="component" value="Unassembled WGS sequence"/>
</dbReference>
<comment type="caution">
    <text evidence="2">The sequence shown here is derived from an EMBL/GenBank/DDBJ whole genome shotgun (WGS) entry which is preliminary data.</text>
</comment>
<protein>
    <submittedName>
        <fullName evidence="2">Uncharacterized protein</fullName>
    </submittedName>
</protein>
<evidence type="ECO:0000313" key="2">
    <source>
        <dbReference type="EMBL" id="PPQ72365.1"/>
    </source>
</evidence>
<evidence type="ECO:0000256" key="1">
    <source>
        <dbReference type="SAM" id="MobiDB-lite"/>
    </source>
</evidence>
<sequence>MHHSPFSNPQQKRLEIYRKGRFGPETRLEKPRRSEFHRDEDQQTQRWEFDKSRVILTGVDQSAHPMRAARQEGRMACQKCSIGYVGTALLASGRRKSSNEAK</sequence>
<accession>A0A409W1J3</accession>
<feature type="compositionally biased region" description="Polar residues" evidence="1">
    <location>
        <begin position="1"/>
        <end position="11"/>
    </location>
</feature>
<gene>
    <name evidence="2" type="ORF">CVT26_007325</name>
</gene>
<dbReference type="InParanoid" id="A0A409W1J3"/>
<feature type="compositionally biased region" description="Basic and acidic residues" evidence="1">
    <location>
        <begin position="12"/>
        <end position="44"/>
    </location>
</feature>
<keyword evidence="3" id="KW-1185">Reference proteome</keyword>
<proteinExistence type="predicted"/>
<evidence type="ECO:0000313" key="3">
    <source>
        <dbReference type="Proteomes" id="UP000284706"/>
    </source>
</evidence>
<feature type="region of interest" description="Disordered" evidence="1">
    <location>
        <begin position="1"/>
        <end position="44"/>
    </location>
</feature>